<feature type="domain" description="AMP-dependent synthetase/ligase" evidence="3">
    <location>
        <begin position="212"/>
        <end position="364"/>
    </location>
</feature>
<sequence length="560" mass="61805">MASSFQSPFPLPGVQHGQRILTSVIEARAKADNTPPWVSVPINDQDLSQGFRDISFKELNNAANHAAHWLKTNLPPTSEPFQCFAYAGPKDLRYQILAVAAAKVQRVMVLPSPLVTPEAQLHILEKKGCTVYLRPSSMEAPVAEILKAAPHVQTVTVPDIEAFMQEAEAKPVNYSKTYEEGRADPWLVFHTSGTTGTSPPIHNQDSIPTLPGNPKPVTYTHEMMAGADIVASLSDIGETQIHHYAQRRCYTPLPSLHFVGMALSLSMTTFIHMTAVIGPPSPPTPSTIISLLHHGNVTTAMFPPSLIDALTLTPEGLSALRSLQYIQYAGAPLSPKTASLLLPHVPIFPAVGSTEAGGYFTELHPHRTDAWDYLTFNKHTGVAFEPRGDGQLHELVFIRDPSCALQPIFKLYPDLSRFETKDLWEEHPVHKGLWKIIGRVDDYVYLSHGDGINVALLEPEIVAHPGVKNALIGGHGRAKPVLLVEAVEDVEDEGKRREFVESLRPYIDRVNERCHECVRLGLERVVVARREKPFVMTGKGSVARWRTLEMYEGEIGEICG</sequence>
<dbReference type="InterPro" id="IPR000873">
    <property type="entry name" value="AMP-dep_synth/lig_dom"/>
</dbReference>
<dbReference type="InterPro" id="IPR042099">
    <property type="entry name" value="ANL_N_sf"/>
</dbReference>
<evidence type="ECO:0000256" key="2">
    <source>
        <dbReference type="ARBA" id="ARBA00022553"/>
    </source>
</evidence>
<evidence type="ECO:0000259" key="3">
    <source>
        <dbReference type="Pfam" id="PF00501"/>
    </source>
</evidence>
<accession>A0A9W6ABD0</accession>
<dbReference type="SUPFAM" id="SSF56801">
    <property type="entry name" value="Acetyl-CoA synthetase-like"/>
    <property type="match status" value="1"/>
</dbReference>
<dbReference type="AlphaFoldDB" id="A0A9W6ABD0"/>
<protein>
    <recommendedName>
        <fullName evidence="3">AMP-dependent synthetase/ligase domain-containing protein</fullName>
    </recommendedName>
</protein>
<keyword evidence="1" id="KW-0596">Phosphopantetheine</keyword>
<gene>
    <name evidence="4" type="ORF">AnigIFM63604_011773</name>
</gene>
<name>A0A9W6ABD0_ASPNG</name>
<dbReference type="Proteomes" id="UP001144191">
    <property type="component" value="Unassembled WGS sequence"/>
</dbReference>
<organism evidence="4 5">
    <name type="scientific">Aspergillus niger</name>
    <dbReference type="NCBI Taxonomy" id="5061"/>
    <lineage>
        <taxon>Eukaryota</taxon>
        <taxon>Fungi</taxon>
        <taxon>Dikarya</taxon>
        <taxon>Ascomycota</taxon>
        <taxon>Pezizomycotina</taxon>
        <taxon>Eurotiomycetes</taxon>
        <taxon>Eurotiomycetidae</taxon>
        <taxon>Eurotiales</taxon>
        <taxon>Aspergillaceae</taxon>
        <taxon>Aspergillus</taxon>
        <taxon>Aspergillus subgen. Circumdati</taxon>
    </lineage>
</organism>
<comment type="caution">
    <text evidence="4">The sequence shown here is derived from an EMBL/GenBank/DDBJ whole genome shotgun (WGS) entry which is preliminary data.</text>
</comment>
<dbReference type="Pfam" id="PF00501">
    <property type="entry name" value="AMP-binding"/>
    <property type="match status" value="2"/>
</dbReference>
<proteinExistence type="predicted"/>
<reference evidence="4" key="1">
    <citation type="submission" date="2022-07" db="EMBL/GenBank/DDBJ databases">
        <title>Taxonomy of Aspergillus series Nigri: significant species reduction supported by multi-species coalescent approaches.</title>
        <authorList>
            <person name="Bian C."/>
            <person name="Kusuya Y."/>
            <person name="Sklenar F."/>
            <person name="D'hooge E."/>
            <person name="Yaguchi T."/>
            <person name="Takahashi H."/>
            <person name="Hubka V."/>
        </authorList>
    </citation>
    <scope>NUCLEOTIDE SEQUENCE</scope>
    <source>
        <strain evidence="4">IFM 63604</strain>
    </source>
</reference>
<evidence type="ECO:0000256" key="1">
    <source>
        <dbReference type="ARBA" id="ARBA00022450"/>
    </source>
</evidence>
<feature type="domain" description="AMP-dependent synthetase/ligase" evidence="3">
    <location>
        <begin position="49"/>
        <end position="197"/>
    </location>
</feature>
<dbReference type="Gene3D" id="3.40.50.12780">
    <property type="entry name" value="N-terminal domain of ligase-like"/>
    <property type="match status" value="1"/>
</dbReference>
<evidence type="ECO:0000313" key="4">
    <source>
        <dbReference type="EMBL" id="GLA54241.1"/>
    </source>
</evidence>
<dbReference type="InterPro" id="IPR051414">
    <property type="entry name" value="Adenylate-forming_Reductase"/>
</dbReference>
<dbReference type="PANTHER" id="PTHR43439:SF2">
    <property type="entry name" value="ENZYME, PUTATIVE (JCVI)-RELATED"/>
    <property type="match status" value="1"/>
</dbReference>
<dbReference type="Pfam" id="PF23562">
    <property type="entry name" value="AMP-binding_C_3"/>
    <property type="match status" value="1"/>
</dbReference>
<evidence type="ECO:0000313" key="5">
    <source>
        <dbReference type="Proteomes" id="UP001144191"/>
    </source>
</evidence>
<dbReference type="EMBL" id="BRPB01000096">
    <property type="protein sequence ID" value="GLA54241.1"/>
    <property type="molecule type" value="Genomic_DNA"/>
</dbReference>
<keyword evidence="2" id="KW-0597">Phosphoprotein</keyword>
<dbReference type="PANTHER" id="PTHR43439">
    <property type="entry name" value="PHENYLACETATE-COENZYME A LIGASE"/>
    <property type="match status" value="1"/>
</dbReference>